<dbReference type="InterPro" id="IPR000608">
    <property type="entry name" value="UBC"/>
</dbReference>
<dbReference type="InterPro" id="IPR016135">
    <property type="entry name" value="UBQ-conjugating_enzyme/RWD"/>
</dbReference>
<dbReference type="CDD" id="cd23801">
    <property type="entry name" value="UBCc_UBE2L3"/>
    <property type="match status" value="1"/>
</dbReference>
<reference evidence="9 10" key="1">
    <citation type="journal article" date="2023" name="BMC Biol.">
        <title>The compact genome of the sponge Oopsacas minuta (Hexactinellida) is lacking key metazoan core genes.</title>
        <authorList>
            <person name="Santini S."/>
            <person name="Schenkelaars Q."/>
            <person name="Jourda C."/>
            <person name="Duchesne M."/>
            <person name="Belahbib H."/>
            <person name="Rocher C."/>
            <person name="Selva M."/>
            <person name="Riesgo A."/>
            <person name="Vervoort M."/>
            <person name="Leys S.P."/>
            <person name="Kodjabachian L."/>
            <person name="Le Bivic A."/>
            <person name="Borchiellini C."/>
            <person name="Claverie J.M."/>
            <person name="Renard E."/>
        </authorList>
    </citation>
    <scope>NUCLEOTIDE SEQUENCE [LARGE SCALE GENOMIC DNA]</scope>
    <source>
        <strain evidence="9">SPO-2</strain>
    </source>
</reference>
<keyword evidence="10" id="KW-1185">Reference proteome</keyword>
<gene>
    <name evidence="9" type="ORF">LOD99_14372</name>
</gene>
<dbReference type="AlphaFoldDB" id="A0AAV7KG27"/>
<evidence type="ECO:0000256" key="6">
    <source>
        <dbReference type="RuleBase" id="RU362109"/>
    </source>
</evidence>
<protein>
    <recommendedName>
        <fullName evidence="2">E2 ubiquitin-conjugating enzyme</fullName>
        <ecNumber evidence="2">2.3.2.23</ecNumber>
    </recommendedName>
</protein>
<dbReference type="SMART" id="SM00212">
    <property type="entry name" value="UBCc"/>
    <property type="match status" value="1"/>
</dbReference>
<comment type="caution">
    <text evidence="9">The sequence shown here is derived from an EMBL/GenBank/DDBJ whole genome shotgun (WGS) entry which is preliminary data.</text>
</comment>
<dbReference type="PROSITE" id="PS50127">
    <property type="entry name" value="UBC_2"/>
    <property type="match status" value="1"/>
</dbReference>
<dbReference type="FunFam" id="3.10.110.10:FF:000011">
    <property type="entry name" value="Ubiquitin-conjugating enzyme E2 L3"/>
    <property type="match status" value="1"/>
</dbReference>
<evidence type="ECO:0000256" key="4">
    <source>
        <dbReference type="ARBA" id="ARBA00022786"/>
    </source>
</evidence>
<evidence type="ECO:0000259" key="8">
    <source>
        <dbReference type="PROSITE" id="PS50127"/>
    </source>
</evidence>
<evidence type="ECO:0000256" key="3">
    <source>
        <dbReference type="ARBA" id="ARBA00022679"/>
    </source>
</evidence>
<keyword evidence="6" id="KW-0547">Nucleotide-binding</keyword>
<evidence type="ECO:0000313" key="9">
    <source>
        <dbReference type="EMBL" id="KAI6660031.1"/>
    </source>
</evidence>
<sequence>MKEYEEIQKGCPGGGIHSIFLDEVNILCWKILVAPTEYPYNKGAFRIHVDFTAEYPFKPPKLNFKTAIYHPNVDEKGQVCLPLIAPENWKPATKMEQVLKALVTLINEPEVEHPLRADLAEEYSKDKSSFNKKAEDQTAKYAEKKP</sequence>
<dbReference type="EC" id="2.3.2.23" evidence="2"/>
<evidence type="ECO:0000256" key="5">
    <source>
        <dbReference type="PROSITE-ProRule" id="PRU10133"/>
    </source>
</evidence>
<comment type="similarity">
    <text evidence="6">Belongs to the ubiquitin-conjugating enzyme family.</text>
</comment>
<dbReference type="SUPFAM" id="SSF54495">
    <property type="entry name" value="UBC-like"/>
    <property type="match status" value="1"/>
</dbReference>
<dbReference type="EMBL" id="JAKMXF010000044">
    <property type="protein sequence ID" value="KAI6660031.1"/>
    <property type="molecule type" value="Genomic_DNA"/>
</dbReference>
<feature type="active site" description="Glycyl thioester intermediate" evidence="5">
    <location>
        <position position="80"/>
    </location>
</feature>
<evidence type="ECO:0000313" key="10">
    <source>
        <dbReference type="Proteomes" id="UP001165289"/>
    </source>
</evidence>
<evidence type="ECO:0000256" key="1">
    <source>
        <dbReference type="ARBA" id="ARBA00000485"/>
    </source>
</evidence>
<dbReference type="InterPro" id="IPR023313">
    <property type="entry name" value="UBQ-conjugating_AS"/>
</dbReference>
<evidence type="ECO:0000256" key="7">
    <source>
        <dbReference type="SAM" id="MobiDB-lite"/>
    </source>
</evidence>
<proteinExistence type="inferred from homology"/>
<keyword evidence="6" id="KW-0067">ATP-binding</keyword>
<keyword evidence="4 6" id="KW-0833">Ubl conjugation pathway</keyword>
<name>A0AAV7KG27_9METZ</name>
<dbReference type="GO" id="GO:0061631">
    <property type="term" value="F:ubiquitin conjugating enzyme activity"/>
    <property type="evidence" value="ECO:0007669"/>
    <property type="project" value="UniProtKB-EC"/>
</dbReference>
<accession>A0AAV7KG27</accession>
<dbReference type="Proteomes" id="UP001165289">
    <property type="component" value="Unassembled WGS sequence"/>
</dbReference>
<dbReference type="GO" id="GO:0005524">
    <property type="term" value="F:ATP binding"/>
    <property type="evidence" value="ECO:0007669"/>
    <property type="project" value="UniProtKB-UniRule"/>
</dbReference>
<keyword evidence="3" id="KW-0808">Transferase</keyword>
<dbReference type="Gene3D" id="3.10.110.10">
    <property type="entry name" value="Ubiquitin Conjugating Enzyme"/>
    <property type="match status" value="1"/>
</dbReference>
<dbReference type="Pfam" id="PF00179">
    <property type="entry name" value="UQ_con"/>
    <property type="match status" value="1"/>
</dbReference>
<dbReference type="PANTHER" id="PTHR24067">
    <property type="entry name" value="UBIQUITIN-CONJUGATING ENZYME E2"/>
    <property type="match status" value="1"/>
</dbReference>
<dbReference type="InterPro" id="IPR050113">
    <property type="entry name" value="Ub_conjugating_enzyme"/>
</dbReference>
<evidence type="ECO:0000256" key="2">
    <source>
        <dbReference type="ARBA" id="ARBA00012486"/>
    </source>
</evidence>
<feature type="region of interest" description="Disordered" evidence="7">
    <location>
        <begin position="123"/>
        <end position="146"/>
    </location>
</feature>
<comment type="catalytic activity">
    <reaction evidence="1">
        <text>S-ubiquitinyl-[E1 ubiquitin-activating enzyme]-L-cysteine + [E2 ubiquitin-conjugating enzyme]-L-cysteine = [E1 ubiquitin-activating enzyme]-L-cysteine + S-ubiquitinyl-[E2 ubiquitin-conjugating enzyme]-L-cysteine.</text>
        <dbReference type="EC" id="2.3.2.23"/>
    </reaction>
</comment>
<feature type="domain" description="UBC core" evidence="8">
    <location>
        <begin position="1"/>
        <end position="143"/>
    </location>
</feature>
<dbReference type="PROSITE" id="PS00183">
    <property type="entry name" value="UBC_1"/>
    <property type="match status" value="1"/>
</dbReference>
<organism evidence="9 10">
    <name type="scientific">Oopsacas minuta</name>
    <dbReference type="NCBI Taxonomy" id="111878"/>
    <lineage>
        <taxon>Eukaryota</taxon>
        <taxon>Metazoa</taxon>
        <taxon>Porifera</taxon>
        <taxon>Hexactinellida</taxon>
        <taxon>Hexasterophora</taxon>
        <taxon>Lyssacinosida</taxon>
        <taxon>Leucopsacidae</taxon>
        <taxon>Oopsacas</taxon>
    </lineage>
</organism>